<dbReference type="Pfam" id="PF09925">
    <property type="entry name" value="DUF2157"/>
    <property type="match status" value="1"/>
</dbReference>
<gene>
    <name evidence="3" type="ORF">FB388_4109</name>
</gene>
<feature type="transmembrane region" description="Helical" evidence="1">
    <location>
        <begin position="162"/>
        <end position="181"/>
    </location>
</feature>
<dbReference type="AlphaFoldDB" id="A0A543FSU7"/>
<feature type="transmembrane region" description="Helical" evidence="1">
    <location>
        <begin position="47"/>
        <end position="68"/>
    </location>
</feature>
<dbReference type="InterPro" id="IPR018677">
    <property type="entry name" value="DUF2157"/>
</dbReference>
<protein>
    <submittedName>
        <fullName evidence="3">Putative membrane protein DUF2157</fullName>
    </submittedName>
</protein>
<keyword evidence="1" id="KW-0812">Transmembrane</keyword>
<keyword evidence="4" id="KW-1185">Reference proteome</keyword>
<accession>A0A543FSU7</accession>
<feature type="transmembrane region" description="Helical" evidence="1">
    <location>
        <begin position="80"/>
        <end position="100"/>
    </location>
</feature>
<reference evidence="3 4" key="1">
    <citation type="submission" date="2019-06" db="EMBL/GenBank/DDBJ databases">
        <title>Sequencing the genomes of 1000 actinobacteria strains.</title>
        <authorList>
            <person name="Klenk H.-P."/>
        </authorList>
    </citation>
    <scope>NUCLEOTIDE SEQUENCE [LARGE SCALE GENOMIC DNA]</scope>
    <source>
        <strain evidence="3 4">DSM 45511</strain>
    </source>
</reference>
<feature type="domain" description="DUF2157" evidence="2">
    <location>
        <begin position="14"/>
        <end position="127"/>
    </location>
</feature>
<evidence type="ECO:0000259" key="2">
    <source>
        <dbReference type="Pfam" id="PF09925"/>
    </source>
</evidence>
<feature type="transmembrane region" description="Helical" evidence="1">
    <location>
        <begin position="112"/>
        <end position="130"/>
    </location>
</feature>
<keyword evidence="1" id="KW-0472">Membrane</keyword>
<feature type="transmembrane region" description="Helical" evidence="1">
    <location>
        <begin position="324"/>
        <end position="345"/>
    </location>
</feature>
<feature type="transmembrane region" description="Helical" evidence="1">
    <location>
        <begin position="235"/>
        <end position="252"/>
    </location>
</feature>
<feature type="transmembrane region" description="Helical" evidence="1">
    <location>
        <begin position="193"/>
        <end position="215"/>
    </location>
</feature>
<dbReference type="EMBL" id="VFPH01000002">
    <property type="protein sequence ID" value="TQM36917.1"/>
    <property type="molecule type" value="Genomic_DNA"/>
</dbReference>
<name>A0A543FSU7_9PSEU</name>
<organism evidence="3 4">
    <name type="scientific">Pseudonocardia cypriaca</name>
    <dbReference type="NCBI Taxonomy" id="882449"/>
    <lineage>
        <taxon>Bacteria</taxon>
        <taxon>Bacillati</taxon>
        <taxon>Actinomycetota</taxon>
        <taxon>Actinomycetes</taxon>
        <taxon>Pseudonocardiales</taxon>
        <taxon>Pseudonocardiaceae</taxon>
        <taxon>Pseudonocardia</taxon>
    </lineage>
</organism>
<proteinExistence type="predicted"/>
<dbReference type="Proteomes" id="UP000319818">
    <property type="component" value="Unassembled WGS sequence"/>
</dbReference>
<feature type="transmembrane region" description="Helical" evidence="1">
    <location>
        <begin position="287"/>
        <end position="303"/>
    </location>
</feature>
<keyword evidence="1" id="KW-1133">Transmembrane helix</keyword>
<comment type="caution">
    <text evidence="3">The sequence shown here is derived from an EMBL/GenBank/DDBJ whole genome shotgun (WGS) entry which is preliminary data.</text>
</comment>
<evidence type="ECO:0000313" key="4">
    <source>
        <dbReference type="Proteomes" id="UP000319818"/>
    </source>
</evidence>
<evidence type="ECO:0000256" key="1">
    <source>
        <dbReference type="SAM" id="Phobius"/>
    </source>
</evidence>
<feature type="transmembrane region" description="Helical" evidence="1">
    <location>
        <begin position="259"/>
        <end position="281"/>
    </location>
</feature>
<sequence length="346" mass="35205">MPGGDRSELHDALERWVARGLISPEQAERILADEQGSIERRARRGPLVAEALGYVGGVLILVGAVAVAERYWSDIGLGGRLGVTFGAAGLLLVTGLCVPARRVDVARRLRSVCWLLSAVLLAAGLGRLGTEVLELDGDTVALLTSGVTAAYTAVLWWRHRTVLQQAALLVALTATAAAAAAHLPHGADHVTGLAVWGVGAGWLLLGWGGVITARTGAYVLGGSATVLGGLPTVEAGWGAALAIGSALVLVAAGAWLRDLLLLAVGSIATLLTVPSVLGQYFPDTLTVPLALVGCGVLLVAGAVHTSYRRRLGPPSTRPGVGNRAAAIGAAATVAVAVTVAVLALAW</sequence>
<evidence type="ECO:0000313" key="3">
    <source>
        <dbReference type="EMBL" id="TQM36917.1"/>
    </source>
</evidence>